<evidence type="ECO:0000256" key="5">
    <source>
        <dbReference type="ARBA" id="ARBA00023237"/>
    </source>
</evidence>
<dbReference type="PROSITE" id="PS51257">
    <property type="entry name" value="PROKAR_LIPOPROTEIN"/>
    <property type="match status" value="1"/>
</dbReference>
<keyword evidence="3" id="KW-0732">Signal</keyword>
<evidence type="ECO:0000313" key="8">
    <source>
        <dbReference type="Proteomes" id="UP001065174"/>
    </source>
</evidence>
<dbReference type="RefSeq" id="WP_262310184.1">
    <property type="nucleotide sequence ID" value="NZ_CP106679.1"/>
</dbReference>
<dbReference type="Gene3D" id="2.40.160.50">
    <property type="entry name" value="membrane protein fhac: a member of the omp85/tpsb transporter family"/>
    <property type="match status" value="1"/>
</dbReference>
<evidence type="ECO:0000259" key="6">
    <source>
        <dbReference type="Pfam" id="PF01103"/>
    </source>
</evidence>
<proteinExistence type="predicted"/>
<comment type="subcellular location">
    <subcellularLocation>
        <location evidence="1">Membrane</location>
    </subcellularLocation>
</comment>
<dbReference type="Pfam" id="PF01103">
    <property type="entry name" value="Omp85"/>
    <property type="match status" value="1"/>
</dbReference>
<evidence type="ECO:0000256" key="4">
    <source>
        <dbReference type="ARBA" id="ARBA00023136"/>
    </source>
</evidence>
<dbReference type="PANTHER" id="PTHR12815:SF47">
    <property type="entry name" value="TRANSLOCATION AND ASSEMBLY MODULE SUBUNIT TAMA"/>
    <property type="match status" value="1"/>
</dbReference>
<dbReference type="Proteomes" id="UP001065174">
    <property type="component" value="Chromosome"/>
</dbReference>
<evidence type="ECO:0000256" key="1">
    <source>
        <dbReference type="ARBA" id="ARBA00004370"/>
    </source>
</evidence>
<protein>
    <submittedName>
        <fullName evidence="7">BamA/TamA family outer membrane protein</fullName>
    </submittedName>
</protein>
<reference evidence="7" key="1">
    <citation type="submission" date="2022-09" db="EMBL/GenBank/DDBJ databases">
        <title>Comparative genomics and taxonomic characterization of three novel marine species of genus Reichenbachiella exhibiting antioxidant and polysaccharide degradation activities.</title>
        <authorList>
            <person name="Muhammad N."/>
            <person name="Lee Y.-J."/>
            <person name="Ko J."/>
            <person name="Kim S.-G."/>
        </authorList>
    </citation>
    <scope>NUCLEOTIDE SEQUENCE</scope>
    <source>
        <strain evidence="7">BKB1-1</strain>
    </source>
</reference>
<dbReference type="InterPro" id="IPR000184">
    <property type="entry name" value="Bac_surfAg_D15"/>
</dbReference>
<organism evidence="7 8">
    <name type="scientific">Reichenbachiella agarivorans</name>
    <dbReference type="NCBI Taxonomy" id="2979464"/>
    <lineage>
        <taxon>Bacteria</taxon>
        <taxon>Pseudomonadati</taxon>
        <taxon>Bacteroidota</taxon>
        <taxon>Cytophagia</taxon>
        <taxon>Cytophagales</taxon>
        <taxon>Reichenbachiellaceae</taxon>
        <taxon>Reichenbachiella</taxon>
    </lineage>
</organism>
<dbReference type="PANTHER" id="PTHR12815">
    <property type="entry name" value="SORTING AND ASSEMBLY MACHINERY SAMM50 PROTEIN FAMILY MEMBER"/>
    <property type="match status" value="1"/>
</dbReference>
<sequence length="754" mass="85343">MKFPIIILSLSFVTLLGGCNALRYVPEDEQLYTGAKVKLVVPNDVKNVKSVRQELQTLLRPEPNTKILGVRLGLYAHYKTREGKGGFYYRFLNKKLGEEPVYMSHVDPSKTMDLIDNRLENRGFFRSEISSSIRAGKKTASLRYEAIANEPYTLASYQLDNDTLPIYQEINRLLEDTKLTPGVRFDLSQFKTERERIDAELKSIGYFNFNDAFLIFEADTNQVEDKQFNLFLRLKRDVPAASIVPYEITDIHVYPKYSIDDDVVLQDSVRFDSVLYVQDELFFKPKHLSSYLLLNRGKLYSPSDAKITSNRLSSIGTYKYVNIDFEELPLSIDDTLGQLKTNIYLSPMSKRSLRTEIQAVMQSNNFAGPALTVTYTNRNIFKGGEKFDISGSVGYEAQVLNGSNDGLTSTQLSANTDLIIPRLVFPVNLVDRFKYGIPKTKIALGFEYLDRSSYYNLYSFSSTFGYSWRASRQVSHTINPISINYVNLANTSAEFEEILDENSFLKNSFEQQFIAGLTYQFTYNQLVDSRLNAILLKVNLDLAGNTIDLIESSVNEDTGPIQFLGLEYAQYSRMEIDLQNHLRIGKSDVLVARVYGGLGYAYGNSTTMPYSKQFFSGGPYSVRAFRIRSLGPGTYDPSLTGEDTYFDQSGDIRLEANLEYRFPIISFLKGAVFMDAGNVWLVREDDELPGSQFSPNFLSELAIGTGVGVRVDIQGFVIRLDWAAPIKNPTLPAGDRVDFNLKKSILNFAIGYPF</sequence>
<evidence type="ECO:0000313" key="7">
    <source>
        <dbReference type="EMBL" id="UXP32749.1"/>
    </source>
</evidence>
<evidence type="ECO:0000256" key="2">
    <source>
        <dbReference type="ARBA" id="ARBA00022692"/>
    </source>
</evidence>
<dbReference type="EMBL" id="CP106679">
    <property type="protein sequence ID" value="UXP32749.1"/>
    <property type="molecule type" value="Genomic_DNA"/>
</dbReference>
<keyword evidence="8" id="KW-1185">Reference proteome</keyword>
<evidence type="ECO:0000256" key="3">
    <source>
        <dbReference type="ARBA" id="ARBA00022729"/>
    </source>
</evidence>
<dbReference type="InterPro" id="IPR039910">
    <property type="entry name" value="D15-like"/>
</dbReference>
<keyword evidence="4" id="KW-0472">Membrane</keyword>
<gene>
    <name evidence="7" type="ORF">N6H18_02070</name>
</gene>
<accession>A0ABY6CQW8</accession>
<feature type="domain" description="Bacterial surface antigen (D15)" evidence="6">
    <location>
        <begin position="379"/>
        <end position="740"/>
    </location>
</feature>
<keyword evidence="2" id="KW-0812">Transmembrane</keyword>
<name>A0ABY6CQW8_9BACT</name>
<keyword evidence="5" id="KW-0998">Cell outer membrane</keyword>